<dbReference type="InterPro" id="IPR000008">
    <property type="entry name" value="C2_dom"/>
</dbReference>
<evidence type="ECO:0000259" key="3">
    <source>
        <dbReference type="PROSITE" id="PS50004"/>
    </source>
</evidence>
<dbReference type="GO" id="GO:0005509">
    <property type="term" value="F:calcium ion binding"/>
    <property type="evidence" value="ECO:0007669"/>
    <property type="project" value="TreeGrafter"/>
</dbReference>
<dbReference type="CDD" id="cd00030">
    <property type="entry name" value="C2"/>
    <property type="match status" value="1"/>
</dbReference>
<gene>
    <name evidence="4" type="ORF">FDP41_013599</name>
</gene>
<dbReference type="VEuPathDB" id="AmoebaDB:NfTy_027730"/>
<dbReference type="PRINTS" id="PR00360">
    <property type="entry name" value="C2DOMAIN"/>
</dbReference>
<dbReference type="GO" id="GO:0016020">
    <property type="term" value="C:membrane"/>
    <property type="evidence" value="ECO:0007669"/>
    <property type="project" value="TreeGrafter"/>
</dbReference>
<dbReference type="SUPFAM" id="SSF49562">
    <property type="entry name" value="C2 domain (Calcium/lipid-binding domain, CaLB)"/>
    <property type="match status" value="1"/>
</dbReference>
<name>A0A6A5C4G3_NAEFO</name>
<organism evidence="4 5">
    <name type="scientific">Naegleria fowleri</name>
    <name type="common">Brain eating amoeba</name>
    <dbReference type="NCBI Taxonomy" id="5763"/>
    <lineage>
        <taxon>Eukaryota</taxon>
        <taxon>Discoba</taxon>
        <taxon>Heterolobosea</taxon>
        <taxon>Tetramitia</taxon>
        <taxon>Eutetramitia</taxon>
        <taxon>Vahlkampfiidae</taxon>
        <taxon>Naegleria</taxon>
    </lineage>
</organism>
<proteinExistence type="predicted"/>
<accession>A0A6A5C4G3</accession>
<dbReference type="PROSITE" id="PS50004">
    <property type="entry name" value="C2"/>
    <property type="match status" value="1"/>
</dbReference>
<comment type="caution">
    <text evidence="4">The sequence shown here is derived from an EMBL/GenBank/DDBJ whole genome shotgun (WGS) entry which is preliminary data.</text>
</comment>
<reference evidence="4 5" key="1">
    <citation type="journal article" date="2019" name="Sci. Rep.">
        <title>Nanopore sequencing improves the draft genome of the human pathogenic amoeba Naegleria fowleri.</title>
        <authorList>
            <person name="Liechti N."/>
            <person name="Schurch N."/>
            <person name="Bruggmann R."/>
            <person name="Wittwer M."/>
        </authorList>
    </citation>
    <scope>NUCLEOTIDE SEQUENCE [LARGE SCALE GENOMIC DNA]</scope>
    <source>
        <strain evidence="4 5">ATCC 30894</strain>
    </source>
</reference>
<dbReference type="Pfam" id="PF00168">
    <property type="entry name" value="C2"/>
    <property type="match status" value="1"/>
</dbReference>
<dbReference type="SMART" id="SM00239">
    <property type="entry name" value="C2"/>
    <property type="match status" value="1"/>
</dbReference>
<dbReference type="GeneID" id="68120814"/>
<dbReference type="Proteomes" id="UP000444721">
    <property type="component" value="Unassembled WGS sequence"/>
</dbReference>
<protein>
    <recommendedName>
        <fullName evidence="3">C2 domain-containing protein</fullName>
    </recommendedName>
</protein>
<dbReference type="AlphaFoldDB" id="A0A6A5C4G3"/>
<keyword evidence="1" id="KW-0479">Metal-binding</keyword>
<dbReference type="VEuPathDB" id="AmoebaDB:NF0020320"/>
<dbReference type="InterPro" id="IPR035892">
    <property type="entry name" value="C2_domain_sf"/>
</dbReference>
<evidence type="ECO:0000313" key="5">
    <source>
        <dbReference type="Proteomes" id="UP000444721"/>
    </source>
</evidence>
<dbReference type="OrthoDB" id="63267at2759"/>
<evidence type="ECO:0000256" key="1">
    <source>
        <dbReference type="ARBA" id="ARBA00022723"/>
    </source>
</evidence>
<dbReference type="RefSeq" id="XP_044565098.1">
    <property type="nucleotide sequence ID" value="XM_044704246.1"/>
</dbReference>
<dbReference type="PANTHER" id="PTHR45911">
    <property type="entry name" value="C2 DOMAIN-CONTAINING PROTEIN"/>
    <property type="match status" value="1"/>
</dbReference>
<keyword evidence="2" id="KW-0106">Calcium</keyword>
<keyword evidence="5" id="KW-1185">Reference proteome</keyword>
<sequence length="313" mass="35773">MSLKAGDIVCVGVVRCHNLVAADMNGFSDPYVIISTSSQQHQRTEIVKKTLNPVYDERFSFLVEKNVSEMEIKFKVMDWDRLTKDDFLGSAKVRINDSKYPIGHVHTEELTLEETKSGTLTITIHILRGDVLGKIVPTNDESSNFKILSGYFGPTFAPCIPVHFKMMSNKISSTHVFVNFANEDQTENITISYNYDLKELGFDESREVFMSTMMKMQESMSDRFAKGTYKVFENGKQVNLLDKFGIEGETKFQQVHEYHWQFTNTQIQLVKVWAFVCQPLTNPEGMVTFIYYSNLNNNSSNPLKDCALKTVVK</sequence>
<dbReference type="PANTHER" id="PTHR45911:SF4">
    <property type="entry name" value="MULTIPLE C2 AND TRANSMEMBRANE DOMAIN-CONTAINING PROTEIN"/>
    <property type="match status" value="1"/>
</dbReference>
<feature type="domain" description="C2" evidence="3">
    <location>
        <begin position="1"/>
        <end position="110"/>
    </location>
</feature>
<dbReference type="EMBL" id="VFQX01000019">
    <property type="protein sequence ID" value="KAF0980385.1"/>
    <property type="molecule type" value="Genomic_DNA"/>
</dbReference>
<evidence type="ECO:0000313" key="4">
    <source>
        <dbReference type="EMBL" id="KAF0980385.1"/>
    </source>
</evidence>
<dbReference type="Gene3D" id="2.60.40.150">
    <property type="entry name" value="C2 domain"/>
    <property type="match status" value="1"/>
</dbReference>
<dbReference type="OMA" id="VNFANED"/>
<evidence type="ECO:0000256" key="2">
    <source>
        <dbReference type="ARBA" id="ARBA00022837"/>
    </source>
</evidence>
<dbReference type="VEuPathDB" id="AmoebaDB:FDP41_013599"/>